<sequence length="32" mass="3795">MCLWDCGIHKNLCQSPRRQWKRKVDSFASGPF</sequence>
<dbReference type="EMBL" id="JBBHLL010000148">
    <property type="protein sequence ID" value="KAK7812652.1"/>
    <property type="molecule type" value="Genomic_DNA"/>
</dbReference>
<comment type="caution">
    <text evidence="1">The sequence shown here is derived from an EMBL/GenBank/DDBJ whole genome shotgun (WGS) entry which is preliminary data.</text>
</comment>
<reference evidence="1 2" key="1">
    <citation type="journal article" date="2023" name="bioRxiv">
        <title>Conserved and derived expression patterns and positive selection on dental genes reveal complex evolutionary context of ever-growing rodent molars.</title>
        <authorList>
            <person name="Calamari Z.T."/>
            <person name="Song A."/>
            <person name="Cohen E."/>
            <person name="Akter M."/>
            <person name="Roy R.D."/>
            <person name="Hallikas O."/>
            <person name="Christensen M.M."/>
            <person name="Li P."/>
            <person name="Marangoni P."/>
            <person name="Jernvall J."/>
            <person name="Klein O.D."/>
        </authorList>
    </citation>
    <scope>NUCLEOTIDE SEQUENCE [LARGE SCALE GENOMIC DNA]</scope>
    <source>
        <strain evidence="1">V071</strain>
    </source>
</reference>
<organism evidence="1 2">
    <name type="scientific">Myodes glareolus</name>
    <name type="common">Bank vole</name>
    <name type="synonym">Clethrionomys glareolus</name>
    <dbReference type="NCBI Taxonomy" id="447135"/>
    <lineage>
        <taxon>Eukaryota</taxon>
        <taxon>Metazoa</taxon>
        <taxon>Chordata</taxon>
        <taxon>Craniata</taxon>
        <taxon>Vertebrata</taxon>
        <taxon>Euteleostomi</taxon>
        <taxon>Mammalia</taxon>
        <taxon>Eutheria</taxon>
        <taxon>Euarchontoglires</taxon>
        <taxon>Glires</taxon>
        <taxon>Rodentia</taxon>
        <taxon>Myomorpha</taxon>
        <taxon>Muroidea</taxon>
        <taxon>Cricetidae</taxon>
        <taxon>Arvicolinae</taxon>
        <taxon>Myodes</taxon>
    </lineage>
</organism>
<proteinExistence type="predicted"/>
<gene>
    <name evidence="1" type="ORF">U0070_016122</name>
</gene>
<evidence type="ECO:0000313" key="1">
    <source>
        <dbReference type="EMBL" id="KAK7812652.1"/>
    </source>
</evidence>
<evidence type="ECO:0000313" key="2">
    <source>
        <dbReference type="Proteomes" id="UP001488838"/>
    </source>
</evidence>
<name>A0AAW0IE84_MYOGA</name>
<protein>
    <submittedName>
        <fullName evidence="1">Uncharacterized protein</fullName>
    </submittedName>
</protein>
<accession>A0AAW0IE84</accession>
<dbReference type="AlphaFoldDB" id="A0AAW0IE84"/>
<keyword evidence="2" id="KW-1185">Reference proteome</keyword>
<dbReference type="Proteomes" id="UP001488838">
    <property type="component" value="Unassembled WGS sequence"/>
</dbReference>